<dbReference type="PROSITE" id="PS51519">
    <property type="entry name" value="RWP_RK"/>
    <property type="match status" value="1"/>
</dbReference>
<dbReference type="AlphaFoldDB" id="T0QYQ5"/>
<dbReference type="GO" id="GO:0003677">
    <property type="term" value="F:DNA binding"/>
    <property type="evidence" value="ECO:0007669"/>
    <property type="project" value="UniProtKB-KW"/>
</dbReference>
<feature type="domain" description="RWP-RK" evidence="5">
    <location>
        <begin position="1"/>
        <end position="58"/>
    </location>
</feature>
<evidence type="ECO:0000256" key="3">
    <source>
        <dbReference type="ARBA" id="ARBA00023163"/>
    </source>
</evidence>
<dbReference type="EMBL" id="JH767351">
    <property type="protein sequence ID" value="EQC24883.1"/>
    <property type="molecule type" value="Genomic_DNA"/>
</dbReference>
<dbReference type="Proteomes" id="UP000030762">
    <property type="component" value="Unassembled WGS sequence"/>
</dbReference>
<organism evidence="6 7">
    <name type="scientific">Saprolegnia diclina (strain VS20)</name>
    <dbReference type="NCBI Taxonomy" id="1156394"/>
    <lineage>
        <taxon>Eukaryota</taxon>
        <taxon>Sar</taxon>
        <taxon>Stramenopiles</taxon>
        <taxon>Oomycota</taxon>
        <taxon>Saprolegniomycetes</taxon>
        <taxon>Saprolegniales</taxon>
        <taxon>Saprolegniaceae</taxon>
        <taxon>Saprolegnia</taxon>
    </lineage>
</organism>
<keyword evidence="4" id="KW-0539">Nucleus</keyword>
<keyword evidence="7" id="KW-1185">Reference proteome</keyword>
<keyword evidence="2" id="KW-0238">DNA-binding</keyword>
<proteinExistence type="predicted"/>
<keyword evidence="3" id="KW-0804">Transcription</keyword>
<gene>
    <name evidence="6" type="ORF">SDRG_17228</name>
</gene>
<protein>
    <recommendedName>
        <fullName evidence="5">RWP-RK domain-containing protein</fullName>
    </recommendedName>
</protein>
<dbReference type="STRING" id="1156394.T0QYQ5"/>
<evidence type="ECO:0000313" key="6">
    <source>
        <dbReference type="EMBL" id="EQC24883.1"/>
    </source>
</evidence>
<dbReference type="GeneID" id="19957955"/>
<dbReference type="VEuPathDB" id="FungiDB:SDRG_17228"/>
<dbReference type="RefSeq" id="XP_008621690.1">
    <property type="nucleotide sequence ID" value="XM_008623468.1"/>
</dbReference>
<dbReference type="OrthoDB" id="6270329at2759"/>
<name>T0QYQ5_SAPDV</name>
<accession>T0QYQ5</accession>
<evidence type="ECO:0000256" key="2">
    <source>
        <dbReference type="ARBA" id="ARBA00023125"/>
    </source>
</evidence>
<sequence length="106" mass="12105">MFKDIQAAAKLDSYEGALIRLCRSRGYSKWPYRQLAAIAKKIKRLEAILAEKPSISMPLVQALLEQHRAEYQAVKYCKPVVNNPKQTAQQDTSRKMSLDFIMGCDE</sequence>
<evidence type="ECO:0000313" key="7">
    <source>
        <dbReference type="Proteomes" id="UP000030762"/>
    </source>
</evidence>
<evidence type="ECO:0000256" key="4">
    <source>
        <dbReference type="ARBA" id="ARBA00023242"/>
    </source>
</evidence>
<reference evidence="6 7" key="1">
    <citation type="submission" date="2012-04" db="EMBL/GenBank/DDBJ databases">
        <title>The Genome Sequence of Saprolegnia declina VS20.</title>
        <authorList>
            <consortium name="The Broad Institute Genome Sequencing Platform"/>
            <person name="Russ C."/>
            <person name="Nusbaum C."/>
            <person name="Tyler B."/>
            <person name="van West P."/>
            <person name="Dieguez-Uribeondo J."/>
            <person name="de Bruijn I."/>
            <person name="Tripathy S."/>
            <person name="Jiang R."/>
            <person name="Young S.K."/>
            <person name="Zeng Q."/>
            <person name="Gargeya S."/>
            <person name="Fitzgerald M."/>
            <person name="Haas B."/>
            <person name="Abouelleil A."/>
            <person name="Alvarado L."/>
            <person name="Arachchi H.M."/>
            <person name="Berlin A."/>
            <person name="Chapman S.B."/>
            <person name="Goldberg J."/>
            <person name="Griggs A."/>
            <person name="Gujja S."/>
            <person name="Hansen M."/>
            <person name="Howarth C."/>
            <person name="Imamovic A."/>
            <person name="Larimer J."/>
            <person name="McCowen C."/>
            <person name="Montmayeur A."/>
            <person name="Murphy C."/>
            <person name="Neiman D."/>
            <person name="Pearson M."/>
            <person name="Priest M."/>
            <person name="Roberts A."/>
            <person name="Saif S."/>
            <person name="Shea T."/>
            <person name="Sisk P."/>
            <person name="Sykes S."/>
            <person name="Wortman J."/>
            <person name="Nusbaum C."/>
            <person name="Birren B."/>
        </authorList>
    </citation>
    <scope>NUCLEOTIDE SEQUENCE [LARGE SCALE GENOMIC DNA]</scope>
    <source>
        <strain evidence="6 7">VS20</strain>
    </source>
</reference>
<dbReference type="InterPro" id="IPR003035">
    <property type="entry name" value="RWP-RK_dom"/>
</dbReference>
<evidence type="ECO:0000256" key="1">
    <source>
        <dbReference type="ARBA" id="ARBA00023015"/>
    </source>
</evidence>
<evidence type="ECO:0000259" key="5">
    <source>
        <dbReference type="PROSITE" id="PS51519"/>
    </source>
</evidence>
<dbReference type="InParanoid" id="T0QYQ5"/>
<keyword evidence="1" id="KW-0805">Transcription regulation</keyword>